<accession>A0A1I7YJH1</accession>
<dbReference type="Pfam" id="PF00096">
    <property type="entry name" value="zf-C2H2"/>
    <property type="match status" value="2"/>
</dbReference>
<dbReference type="GO" id="GO:0008270">
    <property type="term" value="F:zinc ion binding"/>
    <property type="evidence" value="ECO:0007669"/>
    <property type="project" value="UniProtKB-KW"/>
</dbReference>
<name>A0A1I7YJH1_9BILA</name>
<reference evidence="11" key="1">
    <citation type="submission" date="2016-11" db="UniProtKB">
        <authorList>
            <consortium name="WormBaseParasite"/>
        </authorList>
    </citation>
    <scope>IDENTIFICATION</scope>
</reference>
<feature type="region of interest" description="Disordered" evidence="8">
    <location>
        <begin position="491"/>
        <end position="553"/>
    </location>
</feature>
<feature type="compositionally biased region" description="Basic and acidic residues" evidence="8">
    <location>
        <begin position="44"/>
        <end position="56"/>
    </location>
</feature>
<feature type="region of interest" description="Disordered" evidence="8">
    <location>
        <begin position="351"/>
        <end position="390"/>
    </location>
</feature>
<keyword evidence="5" id="KW-0862">Zinc</keyword>
<dbReference type="AlphaFoldDB" id="A0A1I7YJH1"/>
<dbReference type="PROSITE" id="PS00028">
    <property type="entry name" value="ZINC_FINGER_C2H2_1"/>
    <property type="match status" value="2"/>
</dbReference>
<feature type="region of interest" description="Disordered" evidence="8">
    <location>
        <begin position="446"/>
        <end position="474"/>
    </location>
</feature>
<feature type="compositionally biased region" description="Basic residues" evidence="8">
    <location>
        <begin position="34"/>
        <end position="43"/>
    </location>
</feature>
<feature type="domain" description="C2H2-type" evidence="9">
    <location>
        <begin position="282"/>
        <end position="312"/>
    </location>
</feature>
<comment type="subcellular location">
    <subcellularLocation>
        <location evidence="1">Nucleus</location>
    </subcellularLocation>
</comment>
<keyword evidence="10" id="KW-1185">Reference proteome</keyword>
<dbReference type="WBParaSite" id="L893_g170.t3">
    <property type="protein sequence ID" value="L893_g170.t3"/>
    <property type="gene ID" value="L893_g170"/>
</dbReference>
<dbReference type="Proteomes" id="UP000095287">
    <property type="component" value="Unplaced"/>
</dbReference>
<feature type="compositionally biased region" description="Polar residues" evidence="8">
    <location>
        <begin position="60"/>
        <end position="69"/>
    </location>
</feature>
<sequence length="553" mass="60956">MSSGERLASLRTASSDLQMARRRRASPSASPSSNHHHQPHKKLRMEDCMTTAKEEALAQSDVSTSNGNVANGEPLDVIKVENDGTRRRGPNSQNALRLSECDYEHLSMFAPSASVPVIQKVSSASAFRPTLRKSHFQPATMKPVPVSAANGPLQPLERPPPRKKGRPPMPGNKHEANFIEEESNEDVVCDWVGCGAVLRGERGLIDHVAEAHVNNSNDFVCRWAGCFRKQLPFTALYMLVTHVRRHTGDKPHCCTFPGCMKAYGRLENLKTHIRTHTGERPYKCEVPTCGKAFSNASDRAKHQTRTHSHKKPYTCPFVDACKKSYTDPSSLRKHIKTVHGDDAFKTIKEMKAKQPSTPPGKASKKDAKQNGSPGAQDMPLDADSPEPSDLAYDQELGLNQQGFMDEELPEPTAPTPIRHVIPQLVAASSILQPIDDDNYSEMTCATPIPRRDGSPSAFSRPISATSRTQSPIDVGTYTLQVPKLEDTKPLIPRVKIETKEEDSDSSMQSYSDSEVDDFSDDDVHVEIEEVDEDLDVTGSASNSPHPRRVPGAY</sequence>
<dbReference type="InterPro" id="IPR056436">
    <property type="entry name" value="Znf-C2H2_ZIC1-5/GLI1-3-like"/>
</dbReference>
<feature type="domain" description="C2H2-type" evidence="9">
    <location>
        <begin position="252"/>
        <end position="281"/>
    </location>
</feature>
<dbReference type="SMART" id="SM00355">
    <property type="entry name" value="ZnF_C2H2"/>
    <property type="match status" value="5"/>
</dbReference>
<dbReference type="FunFam" id="3.30.160.60:FF:000125">
    <property type="entry name" value="Putative zinc finger protein 143"/>
    <property type="match status" value="1"/>
</dbReference>
<dbReference type="GO" id="GO:0005634">
    <property type="term" value="C:nucleus"/>
    <property type="evidence" value="ECO:0007669"/>
    <property type="project" value="UniProtKB-SubCell"/>
</dbReference>
<dbReference type="FunFam" id="3.30.160.60:FF:000031">
    <property type="entry name" value="GLI family zinc finger 3"/>
    <property type="match status" value="1"/>
</dbReference>
<keyword evidence="2" id="KW-0479">Metal-binding</keyword>
<dbReference type="GO" id="GO:0000981">
    <property type="term" value="F:DNA-binding transcription factor activity, RNA polymerase II-specific"/>
    <property type="evidence" value="ECO:0007669"/>
    <property type="project" value="TreeGrafter"/>
</dbReference>
<dbReference type="PROSITE" id="PS50157">
    <property type="entry name" value="ZINC_FINGER_C2H2_2"/>
    <property type="match status" value="3"/>
</dbReference>
<evidence type="ECO:0000256" key="6">
    <source>
        <dbReference type="ARBA" id="ARBA00023242"/>
    </source>
</evidence>
<evidence type="ECO:0000256" key="7">
    <source>
        <dbReference type="PROSITE-ProRule" id="PRU00042"/>
    </source>
</evidence>
<keyword evidence="3" id="KW-0677">Repeat</keyword>
<dbReference type="SUPFAM" id="SSF57667">
    <property type="entry name" value="beta-beta-alpha zinc fingers"/>
    <property type="match status" value="3"/>
</dbReference>
<organism evidence="10 11">
    <name type="scientific">Steinernema glaseri</name>
    <dbReference type="NCBI Taxonomy" id="37863"/>
    <lineage>
        <taxon>Eukaryota</taxon>
        <taxon>Metazoa</taxon>
        <taxon>Ecdysozoa</taxon>
        <taxon>Nematoda</taxon>
        <taxon>Chromadorea</taxon>
        <taxon>Rhabditida</taxon>
        <taxon>Tylenchina</taxon>
        <taxon>Panagrolaimomorpha</taxon>
        <taxon>Strongyloidoidea</taxon>
        <taxon>Steinernematidae</taxon>
        <taxon>Steinernema</taxon>
    </lineage>
</organism>
<keyword evidence="6" id="KW-0539">Nucleus</keyword>
<keyword evidence="4 7" id="KW-0863">Zinc-finger</keyword>
<dbReference type="InterPro" id="IPR036236">
    <property type="entry name" value="Znf_C2H2_sf"/>
</dbReference>
<dbReference type="InterPro" id="IPR043359">
    <property type="entry name" value="GLI-like"/>
</dbReference>
<evidence type="ECO:0000313" key="10">
    <source>
        <dbReference type="Proteomes" id="UP000095287"/>
    </source>
</evidence>
<evidence type="ECO:0000256" key="2">
    <source>
        <dbReference type="ARBA" id="ARBA00022723"/>
    </source>
</evidence>
<evidence type="ECO:0000256" key="4">
    <source>
        <dbReference type="ARBA" id="ARBA00022771"/>
    </source>
</evidence>
<protein>
    <submittedName>
        <fullName evidence="11">C2H2-type domain-containing protein</fullName>
    </submittedName>
</protein>
<feature type="compositionally biased region" description="Polar residues" evidence="8">
    <location>
        <begin position="462"/>
        <end position="471"/>
    </location>
</feature>
<dbReference type="Pfam" id="PF23561">
    <property type="entry name" value="zf-C2H2_15"/>
    <property type="match status" value="1"/>
</dbReference>
<evidence type="ECO:0000256" key="8">
    <source>
        <dbReference type="SAM" id="MobiDB-lite"/>
    </source>
</evidence>
<feature type="region of interest" description="Disordered" evidence="8">
    <location>
        <begin position="142"/>
        <end position="174"/>
    </location>
</feature>
<dbReference type="GO" id="GO:0140297">
    <property type="term" value="F:DNA-binding transcription factor binding"/>
    <property type="evidence" value="ECO:0007669"/>
    <property type="project" value="UniProtKB-ARBA"/>
</dbReference>
<evidence type="ECO:0000256" key="5">
    <source>
        <dbReference type="ARBA" id="ARBA00022833"/>
    </source>
</evidence>
<proteinExistence type="predicted"/>
<evidence type="ECO:0000259" key="9">
    <source>
        <dbReference type="PROSITE" id="PS50157"/>
    </source>
</evidence>
<feature type="domain" description="C2H2-type" evidence="9">
    <location>
        <begin position="313"/>
        <end position="344"/>
    </location>
</feature>
<evidence type="ECO:0000313" key="11">
    <source>
        <dbReference type="WBParaSite" id="L893_g170.t3"/>
    </source>
</evidence>
<dbReference type="InterPro" id="IPR013087">
    <property type="entry name" value="Znf_C2H2_type"/>
</dbReference>
<dbReference type="Gene3D" id="3.30.160.60">
    <property type="entry name" value="Classic Zinc Finger"/>
    <property type="match status" value="4"/>
</dbReference>
<evidence type="ECO:0000256" key="1">
    <source>
        <dbReference type="ARBA" id="ARBA00004123"/>
    </source>
</evidence>
<dbReference type="GO" id="GO:0000978">
    <property type="term" value="F:RNA polymerase II cis-regulatory region sequence-specific DNA binding"/>
    <property type="evidence" value="ECO:0007669"/>
    <property type="project" value="TreeGrafter"/>
</dbReference>
<feature type="region of interest" description="Disordered" evidence="8">
    <location>
        <begin position="1"/>
        <end position="76"/>
    </location>
</feature>
<dbReference type="PANTHER" id="PTHR45718:SF4">
    <property type="entry name" value="TRANSCRIPTIONAL ACTIVATOR CUBITUS INTERRUPTUS"/>
    <property type="match status" value="1"/>
</dbReference>
<evidence type="ECO:0000256" key="3">
    <source>
        <dbReference type="ARBA" id="ARBA00022737"/>
    </source>
</evidence>
<dbReference type="PANTHER" id="PTHR45718">
    <property type="entry name" value="TRANSCRIPTIONAL ACTIVATOR CUBITUS INTERRUPTUS"/>
    <property type="match status" value="1"/>
</dbReference>